<proteinExistence type="predicted"/>
<sequence>MKDVIIKVYVESSKFASRSSNTKPPSKRGTSSIPSSSSKPQKGRIQGYDRRAQLLAYAKKLRSPGGKSAKWSEAKSMAKDNPKWKWPTLSLNRITTTSSYPKLSHRTNKQWRYEQIATENYNNDVDELGKQQRKTTTRKARPKRNSGFCEKIKSFLKQLSCFCSCK</sequence>
<gene>
    <name evidence="2" type="ORF">OLC1_LOCUS1388</name>
</gene>
<accession>A0AAV1C2A7</accession>
<feature type="compositionally biased region" description="Polar residues" evidence="1">
    <location>
        <begin position="14"/>
        <end position="24"/>
    </location>
</feature>
<reference evidence="2" key="1">
    <citation type="submission" date="2023-03" db="EMBL/GenBank/DDBJ databases">
        <authorList>
            <person name="Julca I."/>
        </authorList>
    </citation>
    <scope>NUCLEOTIDE SEQUENCE</scope>
</reference>
<keyword evidence="3" id="KW-1185">Reference proteome</keyword>
<dbReference type="Proteomes" id="UP001161247">
    <property type="component" value="Chromosome 1"/>
</dbReference>
<name>A0AAV1C2A7_OLDCO</name>
<evidence type="ECO:0000313" key="3">
    <source>
        <dbReference type="Proteomes" id="UP001161247"/>
    </source>
</evidence>
<evidence type="ECO:0000256" key="1">
    <source>
        <dbReference type="SAM" id="MobiDB-lite"/>
    </source>
</evidence>
<protein>
    <submittedName>
        <fullName evidence="2">OLC1v1023392C1</fullName>
    </submittedName>
</protein>
<dbReference type="AlphaFoldDB" id="A0AAV1C2A7"/>
<feature type="region of interest" description="Disordered" evidence="1">
    <location>
        <begin position="14"/>
        <end position="50"/>
    </location>
</feature>
<feature type="compositionally biased region" description="Low complexity" evidence="1">
    <location>
        <begin position="27"/>
        <end position="40"/>
    </location>
</feature>
<dbReference type="EMBL" id="OX459118">
    <property type="protein sequence ID" value="CAI9088932.1"/>
    <property type="molecule type" value="Genomic_DNA"/>
</dbReference>
<organism evidence="2 3">
    <name type="scientific">Oldenlandia corymbosa var. corymbosa</name>
    <dbReference type="NCBI Taxonomy" id="529605"/>
    <lineage>
        <taxon>Eukaryota</taxon>
        <taxon>Viridiplantae</taxon>
        <taxon>Streptophyta</taxon>
        <taxon>Embryophyta</taxon>
        <taxon>Tracheophyta</taxon>
        <taxon>Spermatophyta</taxon>
        <taxon>Magnoliopsida</taxon>
        <taxon>eudicotyledons</taxon>
        <taxon>Gunneridae</taxon>
        <taxon>Pentapetalae</taxon>
        <taxon>asterids</taxon>
        <taxon>lamiids</taxon>
        <taxon>Gentianales</taxon>
        <taxon>Rubiaceae</taxon>
        <taxon>Rubioideae</taxon>
        <taxon>Spermacoceae</taxon>
        <taxon>Hedyotis-Oldenlandia complex</taxon>
        <taxon>Oldenlandia</taxon>
    </lineage>
</organism>
<evidence type="ECO:0000313" key="2">
    <source>
        <dbReference type="EMBL" id="CAI9088932.1"/>
    </source>
</evidence>